<feature type="domain" description="Archease" evidence="5">
    <location>
        <begin position="6"/>
        <end position="140"/>
    </location>
</feature>
<keyword evidence="2" id="KW-0819">tRNA processing</keyword>
<comment type="similarity">
    <text evidence="1">Belongs to the archease family.</text>
</comment>
<protein>
    <recommendedName>
        <fullName evidence="5">Archease domain-containing protein</fullName>
    </recommendedName>
</protein>
<organism evidence="6 7">
    <name type="scientific">Candidatus Methanofastidiosum methylothiophilum</name>
    <dbReference type="NCBI Taxonomy" id="1705564"/>
    <lineage>
        <taxon>Archaea</taxon>
        <taxon>Methanobacteriati</taxon>
        <taxon>Methanobacteriota</taxon>
        <taxon>Stenosarchaea group</taxon>
        <taxon>Candidatus Methanofastidiosia</taxon>
        <taxon>Candidatus Methanofastidiosales</taxon>
        <taxon>Candidatus Methanofastidiosaceae</taxon>
        <taxon>Candidatus Methanofastidiosum</taxon>
    </lineage>
</organism>
<evidence type="ECO:0000313" key="7">
    <source>
        <dbReference type="Proteomes" id="UP000075578"/>
    </source>
</evidence>
<dbReference type="InterPro" id="IPR002804">
    <property type="entry name" value="Archease"/>
</dbReference>
<dbReference type="SUPFAM" id="SSF69819">
    <property type="entry name" value="MTH1598-like"/>
    <property type="match status" value="1"/>
</dbReference>
<dbReference type="EMBL" id="LNGD01000035">
    <property type="protein sequence ID" value="KYC52301.1"/>
    <property type="molecule type" value="Genomic_DNA"/>
</dbReference>
<dbReference type="GO" id="GO:0046872">
    <property type="term" value="F:metal ion binding"/>
    <property type="evidence" value="ECO:0007669"/>
    <property type="project" value="UniProtKB-KW"/>
</dbReference>
<keyword evidence="3" id="KW-0479">Metal-binding</keyword>
<comment type="caution">
    <text evidence="6">The sequence shown here is derived from an EMBL/GenBank/DDBJ whole genome shotgun (WGS) entry which is preliminary data.</text>
</comment>
<dbReference type="InterPro" id="IPR023572">
    <property type="entry name" value="Archease_dom"/>
</dbReference>
<evidence type="ECO:0000313" key="6">
    <source>
        <dbReference type="EMBL" id="KYC52301.1"/>
    </source>
</evidence>
<keyword evidence="4" id="KW-0106">Calcium</keyword>
<evidence type="ECO:0000256" key="3">
    <source>
        <dbReference type="ARBA" id="ARBA00022723"/>
    </source>
</evidence>
<dbReference type="Pfam" id="PF01951">
    <property type="entry name" value="Archease"/>
    <property type="match status" value="1"/>
</dbReference>
<name>A0A150J521_9EURY</name>
<dbReference type="Proteomes" id="UP000075578">
    <property type="component" value="Unassembled WGS sequence"/>
</dbReference>
<evidence type="ECO:0000256" key="4">
    <source>
        <dbReference type="ARBA" id="ARBA00022837"/>
    </source>
</evidence>
<evidence type="ECO:0000256" key="1">
    <source>
        <dbReference type="ARBA" id="ARBA00007963"/>
    </source>
</evidence>
<dbReference type="PANTHER" id="PTHR12682:SF11">
    <property type="entry name" value="PROTEIN ARCHEASE"/>
    <property type="match status" value="1"/>
</dbReference>
<evidence type="ECO:0000259" key="5">
    <source>
        <dbReference type="Pfam" id="PF01951"/>
    </source>
</evidence>
<accession>A0A150J521</accession>
<dbReference type="InterPro" id="IPR036820">
    <property type="entry name" value="Archease_dom_sf"/>
</dbReference>
<dbReference type="Gene3D" id="3.55.10.10">
    <property type="entry name" value="Archease domain"/>
    <property type="match status" value="1"/>
</dbReference>
<dbReference type="PANTHER" id="PTHR12682">
    <property type="entry name" value="ARCHEASE"/>
    <property type="match status" value="1"/>
</dbReference>
<reference evidence="6 7" key="1">
    <citation type="journal article" date="2016" name="ISME J.">
        <title>Chasing the elusive Euryarchaeota class WSA2: genomes reveal a uniquely fastidious methyl-reducing methanogen.</title>
        <authorList>
            <person name="Nobu M.K."/>
            <person name="Narihiro T."/>
            <person name="Kuroda K."/>
            <person name="Mei R."/>
            <person name="Liu W.T."/>
        </authorList>
    </citation>
    <scope>NUCLEOTIDE SEQUENCE [LARGE SCALE GENOMIC DNA]</scope>
    <source>
        <strain evidence="6">U1lsi0528_Bin089</strain>
    </source>
</reference>
<evidence type="ECO:0000256" key="2">
    <source>
        <dbReference type="ARBA" id="ARBA00022694"/>
    </source>
</evidence>
<proteinExistence type="inferred from homology"/>
<dbReference type="GO" id="GO:0008033">
    <property type="term" value="P:tRNA processing"/>
    <property type="evidence" value="ECO:0007669"/>
    <property type="project" value="UniProtKB-KW"/>
</dbReference>
<sequence>MIANKFDYFEVPADIGVRVWGNSINEIFMNAALAVTNLMINPKYIEKKILKEIEIIGNDLSSLLVNWITEILVIRDSEEILFSSFEIEISRDQKSLNAKAWGNYIKGIPLEMDIKAITYSMFKFEEINENNFYLQFVLDI</sequence>
<gene>
    <name evidence="6" type="ORF">AMQ74_00795</name>
</gene>
<dbReference type="AlphaFoldDB" id="A0A150J521"/>